<feature type="compositionally biased region" description="Low complexity" evidence="1">
    <location>
        <begin position="352"/>
        <end position="361"/>
    </location>
</feature>
<feature type="region of interest" description="Disordered" evidence="1">
    <location>
        <begin position="17"/>
        <end position="108"/>
    </location>
</feature>
<protein>
    <submittedName>
        <fullName evidence="2">Uncharacterized protein</fullName>
    </submittedName>
</protein>
<feature type="compositionally biased region" description="Pro residues" evidence="1">
    <location>
        <begin position="57"/>
        <end position="69"/>
    </location>
</feature>
<feature type="compositionally biased region" description="Pro residues" evidence="1">
    <location>
        <begin position="35"/>
        <end position="51"/>
    </location>
</feature>
<gene>
    <name evidence="2" type="ORF">CC1G_08331</name>
</gene>
<name>A8NA72_COPC7</name>
<dbReference type="STRING" id="240176.A8NA72"/>
<dbReference type="eggNOG" id="ENOG502R21P">
    <property type="taxonomic scope" value="Eukaryota"/>
</dbReference>
<dbReference type="VEuPathDB" id="FungiDB:CC1G_08331"/>
<reference evidence="2 3" key="1">
    <citation type="journal article" date="2010" name="Proc. Natl. Acad. Sci. U.S.A.">
        <title>Insights into evolution of multicellular fungi from the assembled chromosomes of the mushroom Coprinopsis cinerea (Coprinus cinereus).</title>
        <authorList>
            <person name="Stajich J.E."/>
            <person name="Wilke S.K."/>
            <person name="Ahren D."/>
            <person name="Au C.H."/>
            <person name="Birren B.W."/>
            <person name="Borodovsky M."/>
            <person name="Burns C."/>
            <person name="Canback B."/>
            <person name="Casselton L.A."/>
            <person name="Cheng C.K."/>
            <person name="Deng J."/>
            <person name="Dietrich F.S."/>
            <person name="Fargo D.C."/>
            <person name="Farman M.L."/>
            <person name="Gathman A.C."/>
            <person name="Goldberg J."/>
            <person name="Guigo R."/>
            <person name="Hoegger P.J."/>
            <person name="Hooker J.B."/>
            <person name="Huggins A."/>
            <person name="James T.Y."/>
            <person name="Kamada T."/>
            <person name="Kilaru S."/>
            <person name="Kodira C."/>
            <person name="Kues U."/>
            <person name="Kupfer D."/>
            <person name="Kwan H.S."/>
            <person name="Lomsadze A."/>
            <person name="Li W."/>
            <person name="Lilly W.W."/>
            <person name="Ma L.J."/>
            <person name="Mackey A.J."/>
            <person name="Manning G."/>
            <person name="Martin F."/>
            <person name="Muraguchi H."/>
            <person name="Natvig D.O."/>
            <person name="Palmerini H."/>
            <person name="Ramesh M.A."/>
            <person name="Rehmeyer C.J."/>
            <person name="Roe B.A."/>
            <person name="Shenoy N."/>
            <person name="Stanke M."/>
            <person name="Ter-Hovhannisyan V."/>
            <person name="Tunlid A."/>
            <person name="Velagapudi R."/>
            <person name="Vision T.J."/>
            <person name="Zeng Q."/>
            <person name="Zolan M.E."/>
            <person name="Pukkila P.J."/>
        </authorList>
    </citation>
    <scope>NUCLEOTIDE SEQUENCE [LARGE SCALE GENOMIC DNA]</scope>
    <source>
        <strain evidence="3">Okayama-7 / 130 / ATCC MYA-4618 / FGSC 9003</strain>
    </source>
</reference>
<feature type="compositionally biased region" description="Acidic residues" evidence="1">
    <location>
        <begin position="362"/>
        <end position="373"/>
    </location>
</feature>
<sequence>MQLPILARLRRHLCLSATPNGPANPPVGPATPNGPANPPTPNGPAHPPVGPATPNGPANPPTPNGPTSPPVGLGPATPNSPTNPPTNPPPPPYFPGPNTGSNSIPSATKHYTDDELADLLNIDPGAITYLMSVSSMYTRAKMGEEAYTQYNEEIKKLFPFEETPAPDIHSIPIAPQEPGESQEVFEARRVLVEAEEVLKIYEADIQVVAQHLDAFLQQGAQFPNTRTPVEQAILMNATFRARDTLLNLQMGYLAEKERRERRAARYQDLADGDALERLGREFLELGSRLSKLEGEMRTVGLGPTRAYEVQQEYAAAVQEMHVLEGKKAALMAELEKRPTGPAKGKKRMRGTDAAGVDAVSEVGDDGEEEEDEEKTAAPAAKKVKQERDAKVVFEDLTENAQEEWTEEGLEAIAKFQRTKNPSVIPQRIREMVRESQGYLVESAITSREVAIEFHRSTRNNYVCRLHRLRRGGRPPVDGIVPGRFNTVEGTAYKNDTGTKDKPADAKPGHMHCGCAIDHVLLDFLLWKLVKIKSTNPKYSNIKEGLSKKDIFTGRQRTFVFTALSRLANLSIDDFYNTGAEFGTLEWEVALLHRQMNRAMARLNNVGLFIQVKDGTIALSREPAQAAPAPPPS</sequence>
<dbReference type="KEGG" id="cci:CC1G_08331"/>
<feature type="region of interest" description="Disordered" evidence="1">
    <location>
        <begin position="337"/>
        <end position="381"/>
    </location>
</feature>
<dbReference type="EMBL" id="AACS02000007">
    <property type="protein sequence ID" value="EAU90058.1"/>
    <property type="molecule type" value="Genomic_DNA"/>
</dbReference>
<dbReference type="OMA" id="ERLICRY"/>
<accession>A8NA72</accession>
<feature type="compositionally biased region" description="Pro residues" evidence="1">
    <location>
        <begin position="81"/>
        <end position="95"/>
    </location>
</feature>
<proteinExistence type="predicted"/>
<dbReference type="Proteomes" id="UP000001861">
    <property type="component" value="Unassembled WGS sequence"/>
</dbReference>
<keyword evidence="3" id="KW-1185">Reference proteome</keyword>
<evidence type="ECO:0000313" key="2">
    <source>
        <dbReference type="EMBL" id="EAU90058.1"/>
    </source>
</evidence>
<dbReference type="RefSeq" id="XP_001831727.1">
    <property type="nucleotide sequence ID" value="XM_001831675.1"/>
</dbReference>
<dbReference type="AlphaFoldDB" id="A8NA72"/>
<evidence type="ECO:0000256" key="1">
    <source>
        <dbReference type="SAM" id="MobiDB-lite"/>
    </source>
</evidence>
<dbReference type="OrthoDB" id="3062477at2759"/>
<comment type="caution">
    <text evidence="2">The sequence shown here is derived from an EMBL/GenBank/DDBJ whole genome shotgun (WGS) entry which is preliminary data.</text>
</comment>
<dbReference type="GeneID" id="6008201"/>
<dbReference type="InParanoid" id="A8NA72"/>
<evidence type="ECO:0000313" key="3">
    <source>
        <dbReference type="Proteomes" id="UP000001861"/>
    </source>
</evidence>
<organism evidence="2 3">
    <name type="scientific">Coprinopsis cinerea (strain Okayama-7 / 130 / ATCC MYA-4618 / FGSC 9003)</name>
    <name type="common">Inky cap fungus</name>
    <name type="synonym">Hormographiella aspergillata</name>
    <dbReference type="NCBI Taxonomy" id="240176"/>
    <lineage>
        <taxon>Eukaryota</taxon>
        <taxon>Fungi</taxon>
        <taxon>Dikarya</taxon>
        <taxon>Basidiomycota</taxon>
        <taxon>Agaricomycotina</taxon>
        <taxon>Agaricomycetes</taxon>
        <taxon>Agaricomycetidae</taxon>
        <taxon>Agaricales</taxon>
        <taxon>Agaricineae</taxon>
        <taxon>Psathyrellaceae</taxon>
        <taxon>Coprinopsis</taxon>
    </lineage>
</organism>